<evidence type="ECO:0000313" key="1">
    <source>
        <dbReference type="EMBL" id="NEI72514.1"/>
    </source>
</evidence>
<dbReference type="Proteomes" id="UP000483035">
    <property type="component" value="Unassembled WGS sequence"/>
</dbReference>
<dbReference type="AlphaFoldDB" id="A0A6L9UAB6"/>
<evidence type="ECO:0000313" key="2">
    <source>
        <dbReference type="Proteomes" id="UP000483035"/>
    </source>
</evidence>
<accession>A0A6L9UAB6</accession>
<gene>
    <name evidence="1" type="ORF">GR212_23405</name>
</gene>
<sequence>MIDEETRRLRAYQIWESEGRPEGRDLAHWYKAGEADFDASHDRPPFLRYSPGAAPARSLVIKFYHSGDQIRGYVRKIAEPGADDTIFPGEEMEPDAAFKLANSHNGDSGRPIFIELVEGVPWDASWGELGSDGPEPIPPETDDARAADDLVANRRRKKLVKEADKGFRQAIAESDETIETTLPAREARRGKK</sequence>
<protein>
    <submittedName>
        <fullName evidence="1">DUF2934 domain-containing protein</fullName>
    </submittedName>
</protein>
<dbReference type="RefSeq" id="WP_163990004.1">
    <property type="nucleotide sequence ID" value="NZ_WUEY01000012.1"/>
</dbReference>
<comment type="caution">
    <text evidence="1">The sequence shown here is derived from an EMBL/GenBank/DDBJ whole genome shotgun (WGS) entry which is preliminary data.</text>
</comment>
<dbReference type="EMBL" id="WUEY01000012">
    <property type="protein sequence ID" value="NEI72514.1"/>
    <property type="molecule type" value="Genomic_DNA"/>
</dbReference>
<name>A0A6L9UAB6_9HYPH</name>
<proteinExistence type="predicted"/>
<dbReference type="InterPro" id="IPR021327">
    <property type="entry name" value="DUF2934"/>
</dbReference>
<organism evidence="1 2">
    <name type="scientific">Rhizobium lusitanum</name>
    <dbReference type="NCBI Taxonomy" id="293958"/>
    <lineage>
        <taxon>Bacteria</taxon>
        <taxon>Pseudomonadati</taxon>
        <taxon>Pseudomonadota</taxon>
        <taxon>Alphaproteobacteria</taxon>
        <taxon>Hyphomicrobiales</taxon>
        <taxon>Rhizobiaceae</taxon>
        <taxon>Rhizobium/Agrobacterium group</taxon>
        <taxon>Rhizobium</taxon>
    </lineage>
</organism>
<reference evidence="1 2" key="1">
    <citation type="submission" date="2019-12" db="EMBL/GenBank/DDBJ databases">
        <title>Rhizobium genotypes associated with high levels of biological nitrogen fixation by grain legumes in a temperate-maritime cropping system.</title>
        <authorList>
            <person name="Maluk M."/>
            <person name="Francesc Ferrando Molina F."/>
            <person name="Lopez Del Egido L."/>
            <person name="Lafos M."/>
            <person name="Langarica-Fuentes A."/>
            <person name="Gebre Yohannes G."/>
            <person name="Young M.W."/>
            <person name="Martin P."/>
            <person name="Gantlett R."/>
            <person name="Kenicer G."/>
            <person name="Hawes C."/>
            <person name="Begg G.S."/>
            <person name="Quilliam R.S."/>
            <person name="Squire G.R."/>
            <person name="Poole P.S."/>
            <person name="Young P.W."/>
            <person name="Iannetta P.M."/>
            <person name="James E.K."/>
        </authorList>
    </citation>
    <scope>NUCLEOTIDE SEQUENCE [LARGE SCALE GENOMIC DNA]</scope>
    <source>
        <strain evidence="1 2">JHI1118</strain>
    </source>
</reference>
<dbReference type="Pfam" id="PF11154">
    <property type="entry name" value="DUF2934"/>
    <property type="match status" value="1"/>
</dbReference>